<feature type="repeat" description="PPR" evidence="2">
    <location>
        <begin position="327"/>
        <end position="361"/>
    </location>
</feature>
<dbReference type="Gene3D" id="1.25.40.10">
    <property type="entry name" value="Tetratricopeptide repeat domain"/>
    <property type="match status" value="4"/>
</dbReference>
<feature type="repeat" description="PPR" evidence="2">
    <location>
        <begin position="9"/>
        <end position="43"/>
    </location>
</feature>
<sequence>MAPGIIQLHSFSWTRRLTRYVKAGQYEKMMELFQQMQQAGMSPNGFTFLPVLNACTSLRAIEEGRCVHEEIIQSGYESDVVVGLIDMYAKCGSMEDAHRVFNRMPTQNVISWTSMIQGYVRCGEGKRVLELFWQMQQEGVEPNCVTFIGVLNACASVAALDKGRHVHQQIIQTDKALELFQQMQRERVKPNPVTFVGIVNACSSMLALDMGRHLHEQIIKCGHESNIFVANSLIDMYAKCGSIEDAEKEFNNMPTHDLVSWNAMIIGQGSCGHGLKALELLPQMQQEGMEPNPITFVGLLNACASVATLEKGRHIHEQIIQFGCEDNLFVANSLIDMYAKCGNIEDAQRVFNRMPMHNVVSWTVMLQGYAMHGHGKQALEHFELICKESVDIDHVTFVCVLSACSYAGLVDEGIHQFDSMGLIYSISASAEHYVCMVDLLGRAGHMQEAEDLIKTMPFEPHVAVWKALLGACRIYCDVLMGGQIAKQVLEVDPGNAAGYALLSNINDAAGKWDLSANV</sequence>
<evidence type="ECO:0008006" key="5">
    <source>
        <dbReference type="Google" id="ProtNLM"/>
    </source>
</evidence>
<proteinExistence type="predicted"/>
<evidence type="ECO:0000313" key="4">
    <source>
        <dbReference type="Proteomes" id="UP001497444"/>
    </source>
</evidence>
<dbReference type="PANTHER" id="PTHR47926:SF455">
    <property type="entry name" value="PENTACOTRIPEPTIDE-REPEAT REGION OF PRORP DOMAIN-CONTAINING PROTEIN"/>
    <property type="match status" value="1"/>
</dbReference>
<dbReference type="PROSITE" id="PS51375">
    <property type="entry name" value="PPR"/>
    <property type="match status" value="4"/>
</dbReference>
<feature type="repeat" description="PPR" evidence="2">
    <location>
        <begin position="108"/>
        <end position="142"/>
    </location>
</feature>
<dbReference type="Pfam" id="PF01535">
    <property type="entry name" value="PPR"/>
    <property type="match status" value="3"/>
</dbReference>
<dbReference type="PANTHER" id="PTHR47926">
    <property type="entry name" value="PENTATRICOPEPTIDE REPEAT-CONTAINING PROTEIN"/>
    <property type="match status" value="1"/>
</dbReference>
<name>A0ABP0W7E8_9BRYO</name>
<dbReference type="NCBIfam" id="TIGR00756">
    <property type="entry name" value="PPR"/>
    <property type="match status" value="5"/>
</dbReference>
<gene>
    <name evidence="3" type="ORF">CSSPJE1EN1_LOCUS7860</name>
</gene>
<evidence type="ECO:0000256" key="1">
    <source>
        <dbReference type="ARBA" id="ARBA00022737"/>
    </source>
</evidence>
<dbReference type="Proteomes" id="UP001497444">
    <property type="component" value="Chromosome 14"/>
</dbReference>
<feature type="repeat" description="PPR" evidence="2">
    <location>
        <begin position="257"/>
        <end position="291"/>
    </location>
</feature>
<evidence type="ECO:0000256" key="2">
    <source>
        <dbReference type="PROSITE-ProRule" id="PRU00708"/>
    </source>
</evidence>
<dbReference type="InterPro" id="IPR046960">
    <property type="entry name" value="PPR_At4g14850-like_plant"/>
</dbReference>
<accession>A0ABP0W7E8</accession>
<dbReference type="EMBL" id="OZ020109">
    <property type="protein sequence ID" value="CAK9262382.1"/>
    <property type="molecule type" value="Genomic_DNA"/>
</dbReference>
<organism evidence="3 4">
    <name type="scientific">Sphagnum jensenii</name>
    <dbReference type="NCBI Taxonomy" id="128206"/>
    <lineage>
        <taxon>Eukaryota</taxon>
        <taxon>Viridiplantae</taxon>
        <taxon>Streptophyta</taxon>
        <taxon>Embryophyta</taxon>
        <taxon>Bryophyta</taxon>
        <taxon>Sphagnophytina</taxon>
        <taxon>Sphagnopsida</taxon>
        <taxon>Sphagnales</taxon>
        <taxon>Sphagnaceae</taxon>
        <taxon>Sphagnum</taxon>
    </lineage>
</organism>
<keyword evidence="4" id="KW-1185">Reference proteome</keyword>
<protein>
    <recommendedName>
        <fullName evidence="5">Pentatricopeptide repeat-containing protein</fullName>
    </recommendedName>
</protein>
<dbReference type="Pfam" id="PF13041">
    <property type="entry name" value="PPR_2"/>
    <property type="match status" value="4"/>
</dbReference>
<keyword evidence="1" id="KW-0677">Repeat</keyword>
<dbReference type="InterPro" id="IPR002885">
    <property type="entry name" value="PPR_rpt"/>
</dbReference>
<dbReference type="InterPro" id="IPR011990">
    <property type="entry name" value="TPR-like_helical_dom_sf"/>
</dbReference>
<evidence type="ECO:0000313" key="3">
    <source>
        <dbReference type="EMBL" id="CAK9262382.1"/>
    </source>
</evidence>
<reference evidence="3" key="1">
    <citation type="submission" date="2024-02" db="EMBL/GenBank/DDBJ databases">
        <authorList>
            <consortium name="ELIXIR-Norway"/>
            <consortium name="Elixir Norway"/>
        </authorList>
    </citation>
    <scope>NUCLEOTIDE SEQUENCE</scope>
</reference>